<keyword evidence="2" id="KW-1185">Reference proteome</keyword>
<organism evidence="1 2">
    <name type="scientific">Puia dinghuensis</name>
    <dbReference type="NCBI Taxonomy" id="1792502"/>
    <lineage>
        <taxon>Bacteria</taxon>
        <taxon>Pseudomonadati</taxon>
        <taxon>Bacteroidota</taxon>
        <taxon>Chitinophagia</taxon>
        <taxon>Chitinophagales</taxon>
        <taxon>Chitinophagaceae</taxon>
        <taxon>Puia</taxon>
    </lineage>
</organism>
<accession>A0A8J2UB58</accession>
<evidence type="ECO:0000313" key="2">
    <source>
        <dbReference type="Proteomes" id="UP000607559"/>
    </source>
</evidence>
<name>A0A8J2UB58_9BACT</name>
<proteinExistence type="predicted"/>
<sequence length="78" mass="8273">MGKALPAPVVIDNGVVIKRPDGEAGMPETKKRLVHIREIAQYMAAGPSGSDDVDGNGVDRLCDAAVKVVDDFFGFFTP</sequence>
<dbReference type="AlphaFoldDB" id="A0A8J2UB58"/>
<gene>
    <name evidence="1" type="ORF">GCM10011511_15130</name>
</gene>
<dbReference type="EMBL" id="BMJC01000001">
    <property type="protein sequence ID" value="GGA92713.1"/>
    <property type="molecule type" value="Genomic_DNA"/>
</dbReference>
<reference evidence="1" key="1">
    <citation type="journal article" date="2014" name="Int. J. Syst. Evol. Microbiol.">
        <title>Complete genome sequence of Corynebacterium casei LMG S-19264T (=DSM 44701T), isolated from a smear-ripened cheese.</title>
        <authorList>
            <consortium name="US DOE Joint Genome Institute (JGI-PGF)"/>
            <person name="Walter F."/>
            <person name="Albersmeier A."/>
            <person name="Kalinowski J."/>
            <person name="Ruckert C."/>
        </authorList>
    </citation>
    <scope>NUCLEOTIDE SEQUENCE</scope>
    <source>
        <strain evidence="1">CGMCC 1.15448</strain>
    </source>
</reference>
<evidence type="ECO:0000313" key="1">
    <source>
        <dbReference type="EMBL" id="GGA92713.1"/>
    </source>
</evidence>
<reference evidence="1" key="2">
    <citation type="submission" date="2020-09" db="EMBL/GenBank/DDBJ databases">
        <authorList>
            <person name="Sun Q."/>
            <person name="Zhou Y."/>
        </authorList>
    </citation>
    <scope>NUCLEOTIDE SEQUENCE</scope>
    <source>
        <strain evidence="1">CGMCC 1.15448</strain>
    </source>
</reference>
<comment type="caution">
    <text evidence="1">The sequence shown here is derived from an EMBL/GenBank/DDBJ whole genome shotgun (WGS) entry which is preliminary data.</text>
</comment>
<protein>
    <submittedName>
        <fullName evidence="1">Uncharacterized protein</fullName>
    </submittedName>
</protein>
<dbReference type="Proteomes" id="UP000607559">
    <property type="component" value="Unassembled WGS sequence"/>
</dbReference>